<evidence type="ECO:0000313" key="3">
    <source>
        <dbReference type="Proteomes" id="UP001500367"/>
    </source>
</evidence>
<proteinExistence type="predicted"/>
<gene>
    <name evidence="2" type="ORF">GCM10022389_14970</name>
</gene>
<sequence length="609" mass="70701">MRYYLYLVILLFSCQILSAQNTIPTKSDSVYKKIDDFSKERKFFKLMHKLMFRPKKTEAAKKQKKKGASPIQKSFEKYNCRIIRNITIETTDPFGYSAENEKEVPEKKLERFGNSLHIKSKKWTIRNLLLFKKNQELDSLLVKESERLIRSQRFVRSVVIKPIAIENCQDSIDISVRVLDTWSLIPTGAITTSKANLELTERNFFGLGHEVSLDYIRSFTNNTFAYDSRYTIRNFKNSFVNATVSSRTDLLNNTYKTARIERPFYSALTHLAGGFYYDYRFYNENMTNSSLVTSAQNFKIKTYEFWAAHSSKIFAGNSDFSRATNLITSLGFTNTTYLKQPELSYDTIRFFNSSKRYLATIGISSQQFYQDKYLFRFGVIEDIPYGKVFSFTGGFENKNNLNRAYFGGRFSYGDYLDFGYISANIEYGSFINNGKTEQTTIKIETNYFTNLFSIGSWKFRQFVRPVLILGNNRLNTPKDRLNLIDVNGIPGFNSSPLVGTKKFLTTFQTQSYNPRNWYGFNLSPFMNFTIGFLDNGNHKFFSNKMYSQIGLGVLINNNYLVFNSFQFSFSYYPSLPIDGSNIIKTNTFQNTDINLNNFQIGQPYVLPYE</sequence>
<feature type="signal peptide" evidence="1">
    <location>
        <begin position="1"/>
        <end position="19"/>
    </location>
</feature>
<dbReference type="EMBL" id="BAABCT010000003">
    <property type="protein sequence ID" value="GAA4070752.1"/>
    <property type="molecule type" value="Genomic_DNA"/>
</dbReference>
<name>A0ABP7VNS1_9FLAO</name>
<dbReference type="Proteomes" id="UP001500367">
    <property type="component" value="Unassembled WGS sequence"/>
</dbReference>
<evidence type="ECO:0008006" key="4">
    <source>
        <dbReference type="Google" id="ProtNLM"/>
    </source>
</evidence>
<feature type="chain" id="PRO_5047246824" description="POTRA domain-containing protein" evidence="1">
    <location>
        <begin position="20"/>
        <end position="609"/>
    </location>
</feature>
<keyword evidence="1" id="KW-0732">Signal</keyword>
<evidence type="ECO:0000313" key="2">
    <source>
        <dbReference type="EMBL" id="GAA4070752.1"/>
    </source>
</evidence>
<accession>A0ABP7VNS1</accession>
<reference evidence="3" key="1">
    <citation type="journal article" date="2019" name="Int. J. Syst. Evol. Microbiol.">
        <title>The Global Catalogue of Microorganisms (GCM) 10K type strain sequencing project: providing services to taxonomists for standard genome sequencing and annotation.</title>
        <authorList>
            <consortium name="The Broad Institute Genomics Platform"/>
            <consortium name="The Broad Institute Genome Sequencing Center for Infectious Disease"/>
            <person name="Wu L."/>
            <person name="Ma J."/>
        </authorList>
    </citation>
    <scope>NUCLEOTIDE SEQUENCE [LARGE SCALE GENOMIC DNA]</scope>
    <source>
        <strain evidence="3">JCM 17069</strain>
    </source>
</reference>
<evidence type="ECO:0000256" key="1">
    <source>
        <dbReference type="SAM" id="SignalP"/>
    </source>
</evidence>
<keyword evidence="3" id="KW-1185">Reference proteome</keyword>
<comment type="caution">
    <text evidence="2">The sequence shown here is derived from an EMBL/GenBank/DDBJ whole genome shotgun (WGS) entry which is preliminary data.</text>
</comment>
<protein>
    <recommendedName>
        <fullName evidence="4">POTRA domain-containing protein</fullName>
    </recommendedName>
</protein>
<organism evidence="2 3">
    <name type="scientific">Flavobacterium cheonanense</name>
    <dbReference type="NCBI Taxonomy" id="706183"/>
    <lineage>
        <taxon>Bacteria</taxon>
        <taxon>Pseudomonadati</taxon>
        <taxon>Bacteroidota</taxon>
        <taxon>Flavobacteriia</taxon>
        <taxon>Flavobacteriales</taxon>
        <taxon>Flavobacteriaceae</taxon>
        <taxon>Flavobacterium</taxon>
    </lineage>
</organism>